<evidence type="ECO:0000313" key="1">
    <source>
        <dbReference type="EMBL" id="SAD41502.1"/>
    </source>
</evidence>
<reference evidence="1 2" key="1">
    <citation type="submission" date="2016-03" db="EMBL/GenBank/DDBJ databases">
        <authorList>
            <consortium name="Pathogen Informatics"/>
        </authorList>
    </citation>
    <scope>NUCLEOTIDE SEQUENCE [LARGE SCALE GENOMIC DNA]</scope>
    <source>
        <strain evidence="2">e264</strain>
    </source>
</reference>
<name>A0ABD7KQB9_9ENTR</name>
<comment type="caution">
    <text evidence="1">The sequence shown here is derived from an EMBL/GenBank/DDBJ whole genome shotgun (WGS) entry which is preliminary data.</text>
</comment>
<dbReference type="Proteomes" id="UP000077278">
    <property type="component" value="Unassembled WGS sequence"/>
</dbReference>
<organism evidence="1 2">
    <name type="scientific">Enterobacter roggenkampii</name>
    <dbReference type="NCBI Taxonomy" id="1812935"/>
    <lineage>
        <taxon>Bacteria</taxon>
        <taxon>Pseudomonadati</taxon>
        <taxon>Pseudomonadota</taxon>
        <taxon>Gammaproteobacteria</taxon>
        <taxon>Enterobacterales</taxon>
        <taxon>Enterobacteriaceae</taxon>
        <taxon>Enterobacter</taxon>
        <taxon>Enterobacter cloacae complex</taxon>
    </lineage>
</organism>
<dbReference type="AlphaFoldDB" id="A0ABD7KQB9"/>
<gene>
    <name evidence="1" type="ORF">SAMEA2273136_04763</name>
</gene>
<protein>
    <submittedName>
        <fullName evidence="1">Uncharacterized protein</fullName>
    </submittedName>
</protein>
<dbReference type="EMBL" id="FKDD01000037">
    <property type="protein sequence ID" value="SAD41502.1"/>
    <property type="molecule type" value="Genomic_DNA"/>
</dbReference>
<proteinExistence type="predicted"/>
<accession>A0ABD7KQB9</accession>
<evidence type="ECO:0000313" key="2">
    <source>
        <dbReference type="Proteomes" id="UP000077278"/>
    </source>
</evidence>
<sequence length="66" mass="7720">MRVTQAKPEIGQRYTYHLYHCLIAFYPDTLDQKACFKRIESEITLVHITPCDYLEESAKTQAQLQA</sequence>